<accession>A0A7Z0WKV8</accession>
<keyword evidence="2" id="KW-0813">Transport</keyword>
<protein>
    <submittedName>
        <fullName evidence="11">Daunorubicin/doxorubicin resistance ABC transporter ATP-binding protein DrrA</fullName>
    </submittedName>
</protein>
<dbReference type="Gene3D" id="3.40.50.300">
    <property type="entry name" value="P-loop containing nucleotide triphosphate hydrolases"/>
    <property type="match status" value="1"/>
</dbReference>
<dbReference type="InterPro" id="IPR050763">
    <property type="entry name" value="ABC_transporter_ATP-binding"/>
</dbReference>
<dbReference type="SUPFAM" id="SSF52540">
    <property type="entry name" value="P-loop containing nucleoside triphosphate hydrolases"/>
    <property type="match status" value="1"/>
</dbReference>
<keyword evidence="4" id="KW-0547">Nucleotide-binding</keyword>
<dbReference type="EMBL" id="MSIF01000010">
    <property type="protein sequence ID" value="OLF09094.1"/>
    <property type="molecule type" value="Genomic_DNA"/>
</dbReference>
<feature type="domain" description="ABC transporter" evidence="10">
    <location>
        <begin position="15"/>
        <end position="245"/>
    </location>
</feature>
<dbReference type="GO" id="GO:0016887">
    <property type="term" value="F:ATP hydrolysis activity"/>
    <property type="evidence" value="ECO:0007669"/>
    <property type="project" value="InterPro"/>
</dbReference>
<dbReference type="NCBIfam" id="TIGR01188">
    <property type="entry name" value="drrA"/>
    <property type="match status" value="1"/>
</dbReference>
<evidence type="ECO:0000256" key="5">
    <source>
        <dbReference type="ARBA" id="ARBA00022840"/>
    </source>
</evidence>
<dbReference type="InterPro" id="IPR005894">
    <property type="entry name" value="DrrA"/>
</dbReference>
<keyword evidence="8" id="KW-0046">Antibiotic resistance</keyword>
<evidence type="ECO:0000256" key="6">
    <source>
        <dbReference type="ARBA" id="ARBA00022967"/>
    </source>
</evidence>
<dbReference type="AlphaFoldDB" id="A0A7Z0WKV8"/>
<dbReference type="InterPro" id="IPR003593">
    <property type="entry name" value="AAA+_ATPase"/>
</dbReference>
<evidence type="ECO:0000313" key="12">
    <source>
        <dbReference type="Proteomes" id="UP000185696"/>
    </source>
</evidence>
<keyword evidence="3" id="KW-1003">Cell membrane</keyword>
<proteinExistence type="inferred from homology"/>
<evidence type="ECO:0000256" key="1">
    <source>
        <dbReference type="ARBA" id="ARBA00004413"/>
    </source>
</evidence>
<keyword evidence="5 11" id="KW-0067">ATP-binding</keyword>
<gene>
    <name evidence="11" type="ORF">BLA60_21155</name>
</gene>
<evidence type="ECO:0000256" key="3">
    <source>
        <dbReference type="ARBA" id="ARBA00022475"/>
    </source>
</evidence>
<comment type="caution">
    <text evidence="11">The sequence shown here is derived from an EMBL/GenBank/DDBJ whole genome shotgun (WGS) entry which is preliminary data.</text>
</comment>
<dbReference type="PROSITE" id="PS00211">
    <property type="entry name" value="ABC_TRANSPORTER_1"/>
    <property type="match status" value="1"/>
</dbReference>
<dbReference type="Proteomes" id="UP000185696">
    <property type="component" value="Unassembled WGS sequence"/>
</dbReference>
<dbReference type="GO" id="GO:0005886">
    <property type="term" value="C:plasma membrane"/>
    <property type="evidence" value="ECO:0007669"/>
    <property type="project" value="UniProtKB-SubCell"/>
</dbReference>
<keyword evidence="12" id="KW-1185">Reference proteome</keyword>
<dbReference type="PANTHER" id="PTHR42711:SF19">
    <property type="entry name" value="DOXORUBICIN RESISTANCE ATP-BINDING PROTEIN DRRA"/>
    <property type="match status" value="1"/>
</dbReference>
<keyword evidence="6" id="KW-1278">Translocase</keyword>
<dbReference type="InterPro" id="IPR003439">
    <property type="entry name" value="ABC_transporter-like_ATP-bd"/>
</dbReference>
<dbReference type="GO" id="GO:0043215">
    <property type="term" value="P:daunorubicin transport"/>
    <property type="evidence" value="ECO:0007669"/>
    <property type="project" value="InterPro"/>
</dbReference>
<comment type="similarity">
    <text evidence="9">Belongs to the ABC transporter superfamily. Drug exporter-1 (DrugE1) (TC 3.A.1.105) family.</text>
</comment>
<dbReference type="Pfam" id="PF00005">
    <property type="entry name" value="ABC_tran"/>
    <property type="match status" value="1"/>
</dbReference>
<dbReference type="OrthoDB" id="9804819at2"/>
<dbReference type="PANTHER" id="PTHR42711">
    <property type="entry name" value="ABC TRANSPORTER ATP-BINDING PROTEIN"/>
    <property type="match status" value="1"/>
</dbReference>
<dbReference type="GO" id="GO:0046677">
    <property type="term" value="P:response to antibiotic"/>
    <property type="evidence" value="ECO:0007669"/>
    <property type="project" value="UniProtKB-KW"/>
</dbReference>
<evidence type="ECO:0000256" key="7">
    <source>
        <dbReference type="ARBA" id="ARBA00023136"/>
    </source>
</evidence>
<sequence length="325" mass="33640">MVAGVFQPGGRLALISISNLTKKFDSVIALDDVSFSVPGGSVLGLLGHNGAGKTTVVNILSTLLKPTSGTATIAGLDVTTEGDKVRRRIGLTGQFATVDDTISGRDNLVLIARLLGASRRQAAQRADDLLTVFDLTDAAKRPVRGYSGGMRRRLDLAACLVGGPEVIFLDEPTTGLDPGARLDVWSLVESLVAQGSTVLLTTQYLEEADRLADLITVLSKGKVVASGTAAELKREIGQLSVNTVLAPGSDTGAALAALRAAGLTPVTAEQPDTIHTRVLSSADITVVVRALDSVGVRVTDVAFSEPSLDDVYLSLTPGRGATTAA</sequence>
<dbReference type="PROSITE" id="PS50893">
    <property type="entry name" value="ABC_TRANSPORTER_2"/>
    <property type="match status" value="1"/>
</dbReference>
<evidence type="ECO:0000256" key="9">
    <source>
        <dbReference type="ARBA" id="ARBA00049985"/>
    </source>
</evidence>
<organism evidence="11 12">
    <name type="scientific">Actinophytocola xinjiangensis</name>
    <dbReference type="NCBI Taxonomy" id="485602"/>
    <lineage>
        <taxon>Bacteria</taxon>
        <taxon>Bacillati</taxon>
        <taxon>Actinomycetota</taxon>
        <taxon>Actinomycetes</taxon>
        <taxon>Pseudonocardiales</taxon>
        <taxon>Pseudonocardiaceae</taxon>
    </lineage>
</organism>
<dbReference type="GO" id="GO:1900753">
    <property type="term" value="P:doxorubicin transport"/>
    <property type="evidence" value="ECO:0007669"/>
    <property type="project" value="InterPro"/>
</dbReference>
<evidence type="ECO:0000259" key="10">
    <source>
        <dbReference type="PROSITE" id="PS50893"/>
    </source>
</evidence>
<evidence type="ECO:0000313" key="11">
    <source>
        <dbReference type="EMBL" id="OLF09094.1"/>
    </source>
</evidence>
<dbReference type="InterPro" id="IPR027417">
    <property type="entry name" value="P-loop_NTPase"/>
</dbReference>
<dbReference type="SMART" id="SM00382">
    <property type="entry name" value="AAA"/>
    <property type="match status" value="1"/>
</dbReference>
<evidence type="ECO:0000256" key="8">
    <source>
        <dbReference type="ARBA" id="ARBA00023251"/>
    </source>
</evidence>
<keyword evidence="7" id="KW-0472">Membrane</keyword>
<evidence type="ECO:0000256" key="2">
    <source>
        <dbReference type="ARBA" id="ARBA00022448"/>
    </source>
</evidence>
<dbReference type="InterPro" id="IPR017871">
    <property type="entry name" value="ABC_transporter-like_CS"/>
</dbReference>
<name>A0A7Z0WKV8_9PSEU</name>
<dbReference type="GO" id="GO:0005524">
    <property type="term" value="F:ATP binding"/>
    <property type="evidence" value="ECO:0007669"/>
    <property type="project" value="UniProtKB-KW"/>
</dbReference>
<comment type="subcellular location">
    <subcellularLocation>
        <location evidence="1">Cell membrane</location>
        <topology evidence="1">Peripheral membrane protein</topology>
        <orientation evidence="1">Cytoplasmic side</orientation>
    </subcellularLocation>
</comment>
<evidence type="ECO:0000256" key="4">
    <source>
        <dbReference type="ARBA" id="ARBA00022741"/>
    </source>
</evidence>
<reference evidence="11 12" key="1">
    <citation type="submission" date="2016-12" db="EMBL/GenBank/DDBJ databases">
        <title>The draft genome sequence of Actinophytocola xinjiangensis.</title>
        <authorList>
            <person name="Wang W."/>
            <person name="Yuan L."/>
        </authorList>
    </citation>
    <scope>NUCLEOTIDE SEQUENCE [LARGE SCALE GENOMIC DNA]</scope>
    <source>
        <strain evidence="11 12">CGMCC 4.4663</strain>
    </source>
</reference>